<dbReference type="SUPFAM" id="SSF57845">
    <property type="entry name" value="B-box zinc-binding domain"/>
    <property type="match status" value="1"/>
</dbReference>
<dbReference type="Gene3D" id="3.30.160.60">
    <property type="entry name" value="Classic Zinc Finger"/>
    <property type="match status" value="1"/>
</dbReference>
<evidence type="ECO:0000256" key="2">
    <source>
        <dbReference type="ARBA" id="ARBA00022833"/>
    </source>
</evidence>
<dbReference type="InterPro" id="IPR049808">
    <property type="entry name" value="CONSTANS-like_Bbox1"/>
</dbReference>
<dbReference type="Pfam" id="PF00643">
    <property type="entry name" value="zf-B_box"/>
    <property type="match status" value="2"/>
</dbReference>
<dbReference type="Gene3D" id="3.90.228.10">
    <property type="match status" value="1"/>
</dbReference>
<dbReference type="SMART" id="SM00336">
    <property type="entry name" value="BBOX"/>
    <property type="match status" value="2"/>
</dbReference>
<keyword evidence="3" id="KW-0863">Zinc-finger</keyword>
<dbReference type="InterPro" id="IPR000315">
    <property type="entry name" value="Znf_B-box"/>
</dbReference>
<organism evidence="5 6">
    <name type="scientific">Polyrhizophydium stewartii</name>
    <dbReference type="NCBI Taxonomy" id="2732419"/>
    <lineage>
        <taxon>Eukaryota</taxon>
        <taxon>Fungi</taxon>
        <taxon>Fungi incertae sedis</taxon>
        <taxon>Chytridiomycota</taxon>
        <taxon>Chytridiomycota incertae sedis</taxon>
        <taxon>Chytridiomycetes</taxon>
        <taxon>Rhizophydiales</taxon>
        <taxon>Rhizophydiales incertae sedis</taxon>
        <taxon>Polyrhizophydium</taxon>
    </lineage>
</organism>
<dbReference type="PANTHER" id="PTHR25462:SF296">
    <property type="entry name" value="MEIOTIC P26, ISOFORM F"/>
    <property type="match status" value="1"/>
</dbReference>
<evidence type="ECO:0000313" key="5">
    <source>
        <dbReference type="EMBL" id="KAL2915969.1"/>
    </source>
</evidence>
<evidence type="ECO:0000313" key="6">
    <source>
        <dbReference type="Proteomes" id="UP001527925"/>
    </source>
</evidence>
<keyword evidence="6" id="KW-1185">Reference proteome</keyword>
<evidence type="ECO:0000256" key="3">
    <source>
        <dbReference type="PROSITE-ProRule" id="PRU00024"/>
    </source>
</evidence>
<keyword evidence="1" id="KW-0479">Metal-binding</keyword>
<dbReference type="SUPFAM" id="SSF56399">
    <property type="entry name" value="ADP-ribosylation"/>
    <property type="match status" value="1"/>
</dbReference>
<dbReference type="Proteomes" id="UP001527925">
    <property type="component" value="Unassembled WGS sequence"/>
</dbReference>
<evidence type="ECO:0000256" key="1">
    <source>
        <dbReference type="ARBA" id="ARBA00022723"/>
    </source>
</evidence>
<dbReference type="CDD" id="cd19756">
    <property type="entry name" value="Bbox2"/>
    <property type="match status" value="1"/>
</dbReference>
<feature type="domain" description="B box-type" evidence="4">
    <location>
        <begin position="256"/>
        <end position="298"/>
    </location>
</feature>
<feature type="domain" description="B box-type" evidence="4">
    <location>
        <begin position="200"/>
        <end position="246"/>
    </location>
</feature>
<proteinExistence type="predicted"/>
<comment type="caution">
    <text evidence="5">The sequence shown here is derived from an EMBL/GenBank/DDBJ whole genome shotgun (WGS) entry which is preliminary data.</text>
</comment>
<dbReference type="InterPro" id="IPR047153">
    <property type="entry name" value="TRIM45/56/19-like"/>
</dbReference>
<dbReference type="PROSITE" id="PS50119">
    <property type="entry name" value="ZF_BBOX"/>
    <property type="match status" value="2"/>
</dbReference>
<gene>
    <name evidence="5" type="ORF">HK105_204393</name>
</gene>
<evidence type="ECO:0000259" key="4">
    <source>
        <dbReference type="PROSITE" id="PS50119"/>
    </source>
</evidence>
<dbReference type="EMBL" id="JADGIZ020000019">
    <property type="protein sequence ID" value="KAL2915969.1"/>
    <property type="molecule type" value="Genomic_DNA"/>
</dbReference>
<dbReference type="PANTHER" id="PTHR25462">
    <property type="entry name" value="BONUS, ISOFORM C-RELATED"/>
    <property type="match status" value="1"/>
</dbReference>
<dbReference type="CDD" id="cd19821">
    <property type="entry name" value="Bbox1_BBX-like"/>
    <property type="match status" value="1"/>
</dbReference>
<name>A0ABR4N8X8_9FUNG</name>
<keyword evidence="2" id="KW-0862">Zinc</keyword>
<reference evidence="5 6" key="1">
    <citation type="submission" date="2023-09" db="EMBL/GenBank/DDBJ databases">
        <title>Pangenome analysis of Batrachochytrium dendrobatidis and related Chytrids.</title>
        <authorList>
            <person name="Yacoub M.N."/>
            <person name="Stajich J.E."/>
            <person name="James T.Y."/>
        </authorList>
    </citation>
    <scope>NUCLEOTIDE SEQUENCE [LARGE SCALE GENOMIC DNA]</scope>
    <source>
        <strain evidence="5 6">JEL0888</strain>
    </source>
</reference>
<accession>A0ABR4N8X8</accession>
<protein>
    <recommendedName>
        <fullName evidence="4">B box-type domain-containing protein</fullName>
    </recommendedName>
</protein>
<sequence>MLSEKQAARTQLAPSTPEFAQLEYGLQLTLRASTVRIVAAYAISNPHISAQFERRAKDVLTLPAWIDAAAFGGINTEDDVVRRGFRFPPPHQGLRFTVGRIDGGADKDALAAAGKTLCKAMLCQVAVGRAYVADQAAAEREPVPDGYDSFYIQDPAALADAPVVGSGTYEHAYYIKNPAQVLPQYIVHYEYDPMREKQSREKARCDNCEDELATVHCAADAANLCNKCDAALHQSKLASRHVRTPMGKGSDVFGNCRHHPDKAIEFFCSLCHVPVCVFCKMVGNHANGEAARHQLVSVTEAYQSVLQEAQTPDPILQSRRTEISNQISAVNSRARAVEKMGSQIEQQIEEMYQRAMRELKAIIQDKLTVLLGDELELRRQMSEIDRLEDFLRYQQLGDATTYLFSWSRHQHFRAALHDFGFFRSEIDVQLDARVAGTLSVVVDEDKHGGSGGGGGSGSAGSAGSMNKNGGIGMGGMGGGGMIVGSSLGASAVASMGSGGLALSPGVESALAKGSFLSKPSSIGGLGVQQQQQQPPQIQLQLQAQQGAAAGSPFGAQAGMPGAGGLGLGMPHKLQVHQQQQQRRVQRRTSEFFAEALGGFDQLGIGHGAGMDDDIEHLTGGYRHD</sequence>